<dbReference type="Gene3D" id="3.40.50.150">
    <property type="entry name" value="Vaccinia Virus protein VP39"/>
    <property type="match status" value="1"/>
</dbReference>
<accession>A0A7S1IX53</accession>
<evidence type="ECO:0000313" key="1">
    <source>
        <dbReference type="EMBL" id="CAD9025836.1"/>
    </source>
</evidence>
<organism evidence="1">
    <name type="scientific">Eutreptiella gymnastica</name>
    <dbReference type="NCBI Taxonomy" id="73025"/>
    <lineage>
        <taxon>Eukaryota</taxon>
        <taxon>Discoba</taxon>
        <taxon>Euglenozoa</taxon>
        <taxon>Euglenida</taxon>
        <taxon>Spirocuta</taxon>
        <taxon>Euglenophyceae</taxon>
        <taxon>Eutreptiales</taxon>
        <taxon>Eutreptiaceae</taxon>
        <taxon>Eutreptiella</taxon>
    </lineage>
</organism>
<dbReference type="PANTHER" id="PTHR14614">
    <property type="entry name" value="HEPATOCELLULAR CARCINOMA-ASSOCIATED ANTIGEN"/>
    <property type="match status" value="1"/>
</dbReference>
<dbReference type="EMBL" id="HBGA01099041">
    <property type="protein sequence ID" value="CAD9025836.1"/>
    <property type="molecule type" value="Transcribed_RNA"/>
</dbReference>
<dbReference type="SUPFAM" id="SSF53335">
    <property type="entry name" value="S-adenosyl-L-methionine-dependent methyltransferases"/>
    <property type="match status" value="1"/>
</dbReference>
<dbReference type="InterPro" id="IPR019410">
    <property type="entry name" value="Methyltransf_16"/>
</dbReference>
<dbReference type="Pfam" id="PF10294">
    <property type="entry name" value="Methyltransf_16"/>
    <property type="match status" value="1"/>
</dbReference>
<dbReference type="InterPro" id="IPR029063">
    <property type="entry name" value="SAM-dependent_MTases_sf"/>
</dbReference>
<sequence>MPPVRQSRRTFPEFGDLDILTDNHLLGQDTGGDVWLGGYALTRYLHLHPSVIEGKRVLELGSGTGFVGLSLALLDPQLVVLTDRHALIPLLQANIAENTTRLGCTIHALPLDWERAPPPAVTRLQPFDVIVASEVLYEPPAVRSLASTLISIAAPHTVVFLGCCFYSEDHVNLAKQLLHSLRSRFSCEDVTTCSEDHKALAVHCLVIYRLDPLAQHF</sequence>
<dbReference type="CDD" id="cd02440">
    <property type="entry name" value="AdoMet_MTases"/>
    <property type="match status" value="1"/>
</dbReference>
<reference evidence="1" key="1">
    <citation type="submission" date="2021-01" db="EMBL/GenBank/DDBJ databases">
        <authorList>
            <person name="Corre E."/>
            <person name="Pelletier E."/>
            <person name="Niang G."/>
            <person name="Scheremetjew M."/>
            <person name="Finn R."/>
            <person name="Kale V."/>
            <person name="Holt S."/>
            <person name="Cochrane G."/>
            <person name="Meng A."/>
            <person name="Brown T."/>
            <person name="Cohen L."/>
        </authorList>
    </citation>
    <scope>NUCLEOTIDE SEQUENCE</scope>
    <source>
        <strain evidence="1">NIES-381</strain>
    </source>
</reference>
<protein>
    <recommendedName>
        <fullName evidence="2">Calmodulin-lysine N-methyltransferase</fullName>
    </recommendedName>
</protein>
<proteinExistence type="predicted"/>
<evidence type="ECO:0008006" key="2">
    <source>
        <dbReference type="Google" id="ProtNLM"/>
    </source>
</evidence>
<gene>
    <name evidence="1" type="ORF">EGYM00392_LOCUS36965</name>
</gene>
<name>A0A7S1IX53_9EUGL</name>
<dbReference type="AlphaFoldDB" id="A0A7S1IX53"/>